<dbReference type="PANTHER" id="PTHR11409:SF43">
    <property type="entry name" value="ADENOSINE DEAMINASE"/>
    <property type="match status" value="1"/>
</dbReference>
<dbReference type="EC" id="3.5.4.4" evidence="3"/>
<evidence type="ECO:0000313" key="9">
    <source>
        <dbReference type="Proteomes" id="UP001054837"/>
    </source>
</evidence>
<evidence type="ECO:0000256" key="4">
    <source>
        <dbReference type="ARBA" id="ARBA00022723"/>
    </source>
</evidence>
<gene>
    <name evidence="8" type="primary">ADA</name>
    <name evidence="8" type="ORF">CDAR_602071</name>
</gene>
<dbReference type="SUPFAM" id="SSF51556">
    <property type="entry name" value="Metallo-dependent hydrolases"/>
    <property type="match status" value="1"/>
</dbReference>
<evidence type="ECO:0000256" key="5">
    <source>
        <dbReference type="ARBA" id="ARBA00022801"/>
    </source>
</evidence>
<keyword evidence="6" id="KW-0862">Zinc</keyword>
<dbReference type="InterPro" id="IPR006330">
    <property type="entry name" value="Ado/ade_deaminase"/>
</dbReference>
<dbReference type="GO" id="GO:0043103">
    <property type="term" value="P:hypoxanthine salvage"/>
    <property type="evidence" value="ECO:0007669"/>
    <property type="project" value="TreeGrafter"/>
</dbReference>
<evidence type="ECO:0000313" key="8">
    <source>
        <dbReference type="EMBL" id="GIY22906.1"/>
    </source>
</evidence>
<dbReference type="InterPro" id="IPR032466">
    <property type="entry name" value="Metal_Hydrolase"/>
</dbReference>
<dbReference type="Gene3D" id="3.20.20.140">
    <property type="entry name" value="Metal-dependent hydrolases"/>
    <property type="match status" value="1"/>
</dbReference>
<dbReference type="Proteomes" id="UP001054837">
    <property type="component" value="Unassembled WGS sequence"/>
</dbReference>
<dbReference type="AlphaFoldDB" id="A0AAV4RPQ6"/>
<keyword evidence="5" id="KW-0378">Hydrolase</keyword>
<name>A0AAV4RPQ6_9ARAC</name>
<comment type="cofactor">
    <cofactor evidence="1">
        <name>Zn(2+)</name>
        <dbReference type="ChEBI" id="CHEBI:29105"/>
    </cofactor>
</comment>
<evidence type="ECO:0000256" key="2">
    <source>
        <dbReference type="ARBA" id="ARBA00006676"/>
    </source>
</evidence>
<protein>
    <recommendedName>
        <fullName evidence="3">adenosine deaminase</fullName>
        <ecNumber evidence="3">3.5.4.4</ecNumber>
    </recommendedName>
</protein>
<comment type="similarity">
    <text evidence="2">Belongs to the metallo-dependent hydrolases superfamily. Adenosine and AMP deaminases family.</text>
</comment>
<dbReference type="FunFam" id="3.20.20.140:FF:000057">
    <property type="entry name" value="Adenosine deaminase"/>
    <property type="match status" value="1"/>
</dbReference>
<dbReference type="NCBIfam" id="TIGR01430">
    <property type="entry name" value="aden_deam"/>
    <property type="match status" value="1"/>
</dbReference>
<keyword evidence="4" id="KW-0479">Metal-binding</keyword>
<evidence type="ECO:0000259" key="7">
    <source>
        <dbReference type="Pfam" id="PF00962"/>
    </source>
</evidence>
<dbReference type="GO" id="GO:0046103">
    <property type="term" value="P:inosine biosynthetic process"/>
    <property type="evidence" value="ECO:0007669"/>
    <property type="project" value="TreeGrafter"/>
</dbReference>
<evidence type="ECO:0000256" key="3">
    <source>
        <dbReference type="ARBA" id="ARBA00012784"/>
    </source>
</evidence>
<reference evidence="8 9" key="1">
    <citation type="submission" date="2021-06" db="EMBL/GenBank/DDBJ databases">
        <title>Caerostris darwini draft genome.</title>
        <authorList>
            <person name="Kono N."/>
            <person name="Arakawa K."/>
        </authorList>
    </citation>
    <scope>NUCLEOTIDE SEQUENCE [LARGE SCALE GENOMIC DNA]</scope>
</reference>
<dbReference type="EMBL" id="BPLQ01006495">
    <property type="protein sequence ID" value="GIY22906.1"/>
    <property type="molecule type" value="Genomic_DNA"/>
</dbReference>
<evidence type="ECO:0000256" key="6">
    <source>
        <dbReference type="ARBA" id="ARBA00022833"/>
    </source>
</evidence>
<keyword evidence="9" id="KW-1185">Reference proteome</keyword>
<feature type="domain" description="Adenosine deaminase" evidence="7">
    <location>
        <begin position="16"/>
        <end position="349"/>
    </location>
</feature>
<dbReference type="InterPro" id="IPR001365">
    <property type="entry name" value="A_deaminase_dom"/>
</dbReference>
<evidence type="ECO:0000256" key="1">
    <source>
        <dbReference type="ARBA" id="ARBA00001947"/>
    </source>
</evidence>
<sequence length="384" mass="42391">MSQFPEFDSAKQPRSKVELHVHLGGSVRLTTIWELAQKKGIPLNVKTLEDLYEACSIKFPTDLADFLKLFAIFSPILVGDAEAIERVAYEFCADSAKQGVLYSEVRYNPHLLSTTHSPIKASTGPLTPREVVRCVNRGFVRGSADFNISMRSILCCIRSHPEWSNDVLELCIEFQNDGVVGIDVAGDEATGLAAPEIVAAFQGAAKAGIHRTAHAGEAGPAKNVLTAMRDMLVERVGHGYHVVEDDAIYEECLQRGLHFETCPYSSVLTGSVSLTARKHPIVRFAEDNANFSVSRDDPTITQRTLDEEYQFLRGFGLKDVHLTRANFNAARSSFLPSDGKQYLIQKLNEIYGTCDTTTSASNIYEGQNNGGMIQQLLGHFWTTK</sequence>
<proteinExistence type="inferred from homology"/>
<accession>A0AAV4RPQ6</accession>
<dbReference type="GO" id="GO:0006154">
    <property type="term" value="P:adenosine catabolic process"/>
    <property type="evidence" value="ECO:0007669"/>
    <property type="project" value="TreeGrafter"/>
</dbReference>
<dbReference type="GO" id="GO:0009897">
    <property type="term" value="C:external side of plasma membrane"/>
    <property type="evidence" value="ECO:0007669"/>
    <property type="project" value="TreeGrafter"/>
</dbReference>
<comment type="caution">
    <text evidence="8">The sequence shown here is derived from an EMBL/GenBank/DDBJ whole genome shotgun (WGS) entry which is preliminary data.</text>
</comment>
<dbReference type="GO" id="GO:0004000">
    <property type="term" value="F:adenosine deaminase activity"/>
    <property type="evidence" value="ECO:0007669"/>
    <property type="project" value="TreeGrafter"/>
</dbReference>
<dbReference type="Pfam" id="PF00962">
    <property type="entry name" value="A_deaminase"/>
    <property type="match status" value="1"/>
</dbReference>
<organism evidence="8 9">
    <name type="scientific">Caerostris darwini</name>
    <dbReference type="NCBI Taxonomy" id="1538125"/>
    <lineage>
        <taxon>Eukaryota</taxon>
        <taxon>Metazoa</taxon>
        <taxon>Ecdysozoa</taxon>
        <taxon>Arthropoda</taxon>
        <taxon>Chelicerata</taxon>
        <taxon>Arachnida</taxon>
        <taxon>Araneae</taxon>
        <taxon>Araneomorphae</taxon>
        <taxon>Entelegynae</taxon>
        <taxon>Araneoidea</taxon>
        <taxon>Araneidae</taxon>
        <taxon>Caerostris</taxon>
    </lineage>
</organism>
<dbReference type="GO" id="GO:0060169">
    <property type="term" value="P:negative regulation of adenosine receptor signaling pathway"/>
    <property type="evidence" value="ECO:0007669"/>
    <property type="project" value="TreeGrafter"/>
</dbReference>
<dbReference type="GO" id="GO:0005829">
    <property type="term" value="C:cytosol"/>
    <property type="evidence" value="ECO:0007669"/>
    <property type="project" value="TreeGrafter"/>
</dbReference>
<dbReference type="PANTHER" id="PTHR11409">
    <property type="entry name" value="ADENOSINE DEAMINASE"/>
    <property type="match status" value="1"/>
</dbReference>
<dbReference type="GO" id="GO:0046872">
    <property type="term" value="F:metal ion binding"/>
    <property type="evidence" value="ECO:0007669"/>
    <property type="project" value="UniProtKB-KW"/>
</dbReference>